<dbReference type="Proteomes" id="UP000236630">
    <property type="component" value="Unassembled WGS sequence"/>
</dbReference>
<dbReference type="CDD" id="cd22760">
    <property type="entry name" value="OTU_plant_OTU4-like"/>
    <property type="match status" value="1"/>
</dbReference>
<gene>
    <name evidence="5" type="ORF">CUMW_143510</name>
</gene>
<dbReference type="Gene3D" id="3.90.70.80">
    <property type="match status" value="1"/>
</dbReference>
<comment type="caution">
    <text evidence="5">The sequence shown here is derived from an EMBL/GenBank/DDBJ whole genome shotgun (WGS) entry which is preliminary data.</text>
</comment>
<keyword evidence="3" id="KW-0788">Thiol protease</keyword>
<dbReference type="GO" id="GO:0005634">
    <property type="term" value="C:nucleus"/>
    <property type="evidence" value="ECO:0007669"/>
    <property type="project" value="TreeGrafter"/>
</dbReference>
<dbReference type="SMR" id="A0A2H5PJW0"/>
<dbReference type="InterPro" id="IPR047947">
    <property type="entry name" value="OTU4_OTU"/>
</dbReference>
<feature type="domain" description="OTU" evidence="4">
    <location>
        <begin position="178"/>
        <end position="318"/>
    </location>
</feature>
<dbReference type="GO" id="GO:0016579">
    <property type="term" value="P:protein deubiquitination"/>
    <property type="evidence" value="ECO:0007669"/>
    <property type="project" value="TreeGrafter"/>
</dbReference>
<dbReference type="GO" id="GO:0005829">
    <property type="term" value="C:cytosol"/>
    <property type="evidence" value="ECO:0007669"/>
    <property type="project" value="TreeGrafter"/>
</dbReference>
<sequence>MLGVLCARHKPWILNSISLLAHGSFAAHHQHRFVYSPIHVQSPERRRHHSTACRLGVGGGGLSVGGGAASIWHAILPSDGCSGCRRRRNGRRKPGEGSWNAASDERPARWLHRADSAWLLFGVCSCLAPIEYWTDSNDSNPETVTFYEEKISKIDGGGGGGDDDLNVKRCEIINERPFKVTGVLADGRCLFRAIAHGACLRSGEEVPDEERQRELADELRAQVVDELLKRRKETEWFIEGDFDTYVKEIQQPYVWGGEPELLMASHVLKKPIAVFMVVQSSGNLVNIANYGEEYQKDKESPINVLFHGYGHYDILETFSEQK</sequence>
<proteinExistence type="predicted"/>
<dbReference type="AlphaFoldDB" id="A0A2H5PJW0"/>
<keyword evidence="2 3" id="KW-0378">Hydrolase</keyword>
<evidence type="ECO:0000259" key="4">
    <source>
        <dbReference type="PROSITE" id="PS50802"/>
    </source>
</evidence>
<dbReference type="PANTHER" id="PTHR13312">
    <property type="entry name" value="HIV-INDUCED PROTEIN-7-LIKE PROTEASE"/>
    <property type="match status" value="1"/>
</dbReference>
<evidence type="ECO:0000256" key="1">
    <source>
        <dbReference type="ARBA" id="ARBA00000707"/>
    </source>
</evidence>
<keyword evidence="3" id="KW-0833">Ubl conjugation pathway</keyword>
<dbReference type="GO" id="GO:0036503">
    <property type="term" value="P:ERAD pathway"/>
    <property type="evidence" value="ECO:0007669"/>
    <property type="project" value="TreeGrafter"/>
</dbReference>
<reference evidence="5 6" key="1">
    <citation type="journal article" date="2017" name="Front. Genet.">
        <title>Draft sequencing of the heterozygous diploid genome of Satsuma (Citrus unshiu Marc.) using a hybrid assembly approach.</title>
        <authorList>
            <person name="Shimizu T."/>
            <person name="Tanizawa Y."/>
            <person name="Mochizuki T."/>
            <person name="Nagasaki H."/>
            <person name="Yoshioka T."/>
            <person name="Toyoda A."/>
            <person name="Fujiyama A."/>
            <person name="Kaminuma E."/>
            <person name="Nakamura Y."/>
        </authorList>
    </citation>
    <scope>NUCLEOTIDE SEQUENCE [LARGE SCALE GENOMIC DNA]</scope>
    <source>
        <strain evidence="6">cv. Miyagawa wase</strain>
    </source>
</reference>
<dbReference type="SUPFAM" id="SSF54001">
    <property type="entry name" value="Cysteine proteinases"/>
    <property type="match status" value="1"/>
</dbReference>
<comment type="catalytic activity">
    <reaction evidence="1 3">
        <text>Thiol-dependent hydrolysis of ester, thioester, amide, peptide and isopeptide bonds formed by the C-terminal Gly of ubiquitin (a 76-residue protein attached to proteins as an intracellular targeting signal).</text>
        <dbReference type="EC" id="3.4.19.12"/>
    </reaction>
</comment>
<dbReference type="EMBL" id="BDQV01000083">
    <property type="protein sequence ID" value="GAY52648.1"/>
    <property type="molecule type" value="Genomic_DNA"/>
</dbReference>
<evidence type="ECO:0000313" key="6">
    <source>
        <dbReference type="Proteomes" id="UP000236630"/>
    </source>
</evidence>
<protein>
    <recommendedName>
        <fullName evidence="3">Ubiquitin thioesterase OTU</fullName>
        <ecNumber evidence="3">3.4.19.12</ecNumber>
    </recommendedName>
</protein>
<organism evidence="5 6">
    <name type="scientific">Citrus unshiu</name>
    <name type="common">Satsuma mandarin</name>
    <name type="synonym">Citrus nobilis var. unshiu</name>
    <dbReference type="NCBI Taxonomy" id="55188"/>
    <lineage>
        <taxon>Eukaryota</taxon>
        <taxon>Viridiplantae</taxon>
        <taxon>Streptophyta</taxon>
        <taxon>Embryophyta</taxon>
        <taxon>Tracheophyta</taxon>
        <taxon>Spermatophyta</taxon>
        <taxon>Magnoliopsida</taxon>
        <taxon>eudicotyledons</taxon>
        <taxon>Gunneridae</taxon>
        <taxon>Pentapetalae</taxon>
        <taxon>rosids</taxon>
        <taxon>malvids</taxon>
        <taxon>Sapindales</taxon>
        <taxon>Rutaceae</taxon>
        <taxon>Aurantioideae</taxon>
        <taxon>Citrus</taxon>
    </lineage>
</organism>
<comment type="function">
    <text evidence="3">Hydrolase that can remove conjugated ubiquitin from proteins and may therefore play an important regulatory role at the level of protein turnover by preventing degradation.</text>
</comment>
<dbReference type="Pfam" id="PF02338">
    <property type="entry name" value="OTU"/>
    <property type="match status" value="1"/>
</dbReference>
<name>A0A2H5PJW0_CITUN</name>
<keyword evidence="3" id="KW-0645">Protease</keyword>
<dbReference type="InterPro" id="IPR003323">
    <property type="entry name" value="OTU_dom"/>
</dbReference>
<evidence type="ECO:0000256" key="2">
    <source>
        <dbReference type="ARBA" id="ARBA00022801"/>
    </source>
</evidence>
<evidence type="ECO:0000256" key="3">
    <source>
        <dbReference type="RuleBase" id="RU367104"/>
    </source>
</evidence>
<dbReference type="PROSITE" id="PS50802">
    <property type="entry name" value="OTU"/>
    <property type="match status" value="1"/>
</dbReference>
<keyword evidence="6" id="KW-1185">Reference proteome</keyword>
<keyword evidence="3" id="KW-0963">Cytoplasm</keyword>
<accession>A0A2H5PJW0</accession>
<dbReference type="FunFam" id="3.90.70.80:FF:000007">
    <property type="entry name" value="OTU domain-containing protein"/>
    <property type="match status" value="1"/>
</dbReference>
<dbReference type="InterPro" id="IPR038765">
    <property type="entry name" value="Papain-like_cys_pep_sf"/>
</dbReference>
<dbReference type="GO" id="GO:0004843">
    <property type="term" value="F:cysteine-type deubiquitinase activity"/>
    <property type="evidence" value="ECO:0007669"/>
    <property type="project" value="UniProtKB-UniRule"/>
</dbReference>
<dbReference type="GO" id="GO:0030968">
    <property type="term" value="P:endoplasmic reticulum unfolded protein response"/>
    <property type="evidence" value="ECO:0007669"/>
    <property type="project" value="TreeGrafter"/>
</dbReference>
<dbReference type="EC" id="3.4.19.12" evidence="3"/>
<comment type="subcellular location">
    <subcellularLocation>
        <location evidence="3">Cytoplasm</location>
    </subcellularLocation>
</comment>
<dbReference type="PANTHER" id="PTHR13312:SF6">
    <property type="entry name" value="UBIQUITIN THIOESTERASE OTU"/>
    <property type="match status" value="1"/>
</dbReference>
<dbReference type="STRING" id="55188.A0A2H5PJW0"/>
<evidence type="ECO:0000313" key="5">
    <source>
        <dbReference type="EMBL" id="GAY52648.1"/>
    </source>
</evidence>